<protein>
    <submittedName>
        <fullName evidence="2">Uncharacterized protein</fullName>
    </submittedName>
</protein>
<name>A0AAP0KCL6_9MAGN</name>
<accession>A0AAP0KCL6</accession>
<evidence type="ECO:0000313" key="2">
    <source>
        <dbReference type="EMBL" id="KAK9149219.1"/>
    </source>
</evidence>
<feature type="region of interest" description="Disordered" evidence="1">
    <location>
        <begin position="316"/>
        <end position="355"/>
    </location>
</feature>
<proteinExistence type="predicted"/>
<feature type="compositionally biased region" description="Basic and acidic residues" evidence="1">
    <location>
        <begin position="334"/>
        <end position="355"/>
    </location>
</feature>
<evidence type="ECO:0000313" key="3">
    <source>
        <dbReference type="Proteomes" id="UP001419268"/>
    </source>
</evidence>
<gene>
    <name evidence="2" type="ORF">Scep_007976</name>
</gene>
<feature type="region of interest" description="Disordered" evidence="1">
    <location>
        <begin position="12"/>
        <end position="36"/>
    </location>
</feature>
<comment type="caution">
    <text evidence="2">The sequence shown here is derived from an EMBL/GenBank/DDBJ whole genome shotgun (WGS) entry which is preliminary data.</text>
</comment>
<organism evidence="2 3">
    <name type="scientific">Stephania cephalantha</name>
    <dbReference type="NCBI Taxonomy" id="152367"/>
    <lineage>
        <taxon>Eukaryota</taxon>
        <taxon>Viridiplantae</taxon>
        <taxon>Streptophyta</taxon>
        <taxon>Embryophyta</taxon>
        <taxon>Tracheophyta</taxon>
        <taxon>Spermatophyta</taxon>
        <taxon>Magnoliopsida</taxon>
        <taxon>Ranunculales</taxon>
        <taxon>Menispermaceae</taxon>
        <taxon>Menispermoideae</taxon>
        <taxon>Cissampelideae</taxon>
        <taxon>Stephania</taxon>
    </lineage>
</organism>
<dbReference type="EMBL" id="JBBNAG010000003">
    <property type="protein sequence ID" value="KAK9149219.1"/>
    <property type="molecule type" value="Genomic_DNA"/>
</dbReference>
<keyword evidence="3" id="KW-1185">Reference proteome</keyword>
<evidence type="ECO:0000256" key="1">
    <source>
        <dbReference type="SAM" id="MobiDB-lite"/>
    </source>
</evidence>
<feature type="region of interest" description="Disordered" evidence="1">
    <location>
        <begin position="115"/>
        <end position="195"/>
    </location>
</feature>
<dbReference type="AlphaFoldDB" id="A0AAP0KCL6"/>
<feature type="compositionally biased region" description="Basic residues" evidence="1">
    <location>
        <begin position="26"/>
        <end position="36"/>
    </location>
</feature>
<sequence>MDGQVPDTCSWVSWQGVHGDTSPRGGRGRHSRHSVIKTHKQRRHIAQTGEHQGADWVWCPAAATTDLVWVSRGGSSGSDLVCNDVQRCNSCAGDEEQRLEGGCGRRGVAVDQRVRRGQASLQDGDTVVDATPSSDAGDQQDATSANSSDSGEPPTRMTSSSGGPDLLTAAAGGGAGGRAGGGLADGLQADTRQRADGGDRRYAYITIETRNRASKRPETRASVLAVSIQLYPGDEPLEAFIHRIGGNLVLGHCYLVQASGDIDDDVAPCGMWVDEDGAHLVLKDAHSKRKHFRKKVDSVDDEDDEVTVLQHTNERNVRRCNSRDSDEDFDQEEREQLERNMRNRDAAATKKLADPRLARKEEEEAVCRFMTLEQGKIGALRKISRQEYLKKRKQKKMEELRDDIIDEEYLFEGVKLTDVDYRLLRYKRQIYELV</sequence>
<reference evidence="2 3" key="1">
    <citation type="submission" date="2024-01" db="EMBL/GenBank/DDBJ databases">
        <title>Genome assemblies of Stephania.</title>
        <authorList>
            <person name="Yang L."/>
        </authorList>
    </citation>
    <scope>NUCLEOTIDE SEQUENCE [LARGE SCALE GENOMIC DNA]</scope>
    <source>
        <strain evidence="2">JXDWG</strain>
        <tissue evidence="2">Leaf</tissue>
    </source>
</reference>
<dbReference type="Proteomes" id="UP001419268">
    <property type="component" value="Unassembled WGS sequence"/>
</dbReference>
<feature type="compositionally biased region" description="Gly residues" evidence="1">
    <location>
        <begin position="171"/>
        <end position="184"/>
    </location>
</feature>
<feature type="compositionally biased region" description="Polar residues" evidence="1">
    <location>
        <begin position="131"/>
        <end position="161"/>
    </location>
</feature>